<evidence type="ECO:0000313" key="2">
    <source>
        <dbReference type="EMBL" id="ASP37941.1"/>
    </source>
</evidence>
<reference evidence="2 3" key="1">
    <citation type="submission" date="2017-07" db="EMBL/GenBank/DDBJ databases">
        <title>Annotated genome sequence of Bacterioplanes sanyensis isolated from Red Sea.</title>
        <authorList>
            <person name="Rehman Z.U."/>
        </authorList>
    </citation>
    <scope>NUCLEOTIDE SEQUENCE [LARGE SCALE GENOMIC DNA]</scope>
    <source>
        <strain evidence="2 3">NV9</strain>
    </source>
</reference>
<accession>A0A222FHQ3</accession>
<dbReference type="EMBL" id="CP022530">
    <property type="protein sequence ID" value="ASP37941.1"/>
    <property type="molecule type" value="Genomic_DNA"/>
</dbReference>
<name>A0A222FHQ3_9GAMM</name>
<organism evidence="2 3">
    <name type="scientific">Bacterioplanes sanyensis</name>
    <dbReference type="NCBI Taxonomy" id="1249553"/>
    <lineage>
        <taxon>Bacteria</taxon>
        <taxon>Pseudomonadati</taxon>
        <taxon>Pseudomonadota</taxon>
        <taxon>Gammaproteobacteria</taxon>
        <taxon>Oceanospirillales</taxon>
        <taxon>Oceanospirillaceae</taxon>
        <taxon>Bacterioplanes</taxon>
    </lineage>
</organism>
<gene>
    <name evidence="2" type="ORF">CHH28_04275</name>
</gene>
<evidence type="ECO:0000313" key="3">
    <source>
        <dbReference type="Proteomes" id="UP000202440"/>
    </source>
</evidence>
<keyword evidence="3" id="KW-1185">Reference proteome</keyword>
<dbReference type="Proteomes" id="UP000202440">
    <property type="component" value="Chromosome"/>
</dbReference>
<dbReference type="AlphaFoldDB" id="A0A222FHQ3"/>
<feature type="domain" description="DUF6671" evidence="1">
    <location>
        <begin position="63"/>
        <end position="263"/>
    </location>
</feature>
<protein>
    <recommendedName>
        <fullName evidence="1">DUF6671 domain-containing protein</fullName>
    </recommendedName>
</protein>
<dbReference type="KEGG" id="bsan:CHH28_04275"/>
<dbReference type="InterPro" id="IPR046612">
    <property type="entry name" value="DUF6671"/>
</dbReference>
<dbReference type="RefSeq" id="WP_094059142.1">
    <property type="nucleotide sequence ID" value="NZ_CP022530.1"/>
</dbReference>
<proteinExistence type="predicted"/>
<dbReference type="OrthoDB" id="9793837at2"/>
<dbReference type="Pfam" id="PF20376">
    <property type="entry name" value="DUF6671"/>
    <property type="match status" value="1"/>
</dbReference>
<sequence>MAPLPQQVTLLSQHQKRGCIAPALEPLGIELHEYAQFDTDQLGTFAGDVERTLSPIECAAHKARLACELTHSDWGLGSEGSFATGLAGVTWNTELLVLYDRQHDCQLVAKAEGPMALAMLRAENAQELQQQLQQYPQQGWILRRPDVIHKGLYHAGELTRLLTDDDWPLVLEPDFRALHSPLRRQRIAQAAANLAEQLKTACPDCDYPGFSVASHTTGLPCAVCSAPTRQVRVQHWRCNRCQHERQQVVSSLADPYFCALCNP</sequence>
<evidence type="ECO:0000259" key="1">
    <source>
        <dbReference type="Pfam" id="PF20376"/>
    </source>
</evidence>